<reference evidence="1 2" key="1">
    <citation type="submission" date="2017-01" db="EMBL/GenBank/DDBJ databases">
        <title>Bacillus cereus isolates.</title>
        <authorList>
            <person name="Beno S.M."/>
        </authorList>
    </citation>
    <scope>NUCLEOTIDE SEQUENCE [LARGE SCALE GENOMIC DNA]</scope>
    <source>
        <strain evidence="1 2">FSL W7-1108</strain>
    </source>
</reference>
<comment type="caution">
    <text evidence="1">The sequence shown here is derived from an EMBL/GenBank/DDBJ whole genome shotgun (WGS) entry which is preliminary data.</text>
</comment>
<organism evidence="1 2">
    <name type="scientific">Bacillus mycoides</name>
    <dbReference type="NCBI Taxonomy" id="1405"/>
    <lineage>
        <taxon>Bacteria</taxon>
        <taxon>Bacillati</taxon>
        <taxon>Bacillota</taxon>
        <taxon>Bacilli</taxon>
        <taxon>Bacillales</taxon>
        <taxon>Bacillaceae</taxon>
        <taxon>Bacillus</taxon>
        <taxon>Bacillus cereus group</taxon>
    </lineage>
</organism>
<evidence type="ECO:0000313" key="2">
    <source>
        <dbReference type="Proteomes" id="UP000190696"/>
    </source>
</evidence>
<evidence type="ECO:0000313" key="1">
    <source>
        <dbReference type="EMBL" id="OOR07790.1"/>
    </source>
</evidence>
<name>A0A1S9TCY0_BACMY</name>
<dbReference type="EMBL" id="MUAI01000002">
    <property type="protein sequence ID" value="OOR07790.1"/>
    <property type="molecule type" value="Genomic_DNA"/>
</dbReference>
<sequence>MKRYFKYTIRMKFTGTRTVLKRYHLAQVTEGKQAKHSSLIDKAYSDLYNTRTTQLISIDCEEVTAKKYNELKKVLEEAN</sequence>
<dbReference type="AlphaFoldDB" id="A0A1S9TCY0"/>
<dbReference type="RefSeq" id="WP_078175543.1">
    <property type="nucleotide sequence ID" value="NZ_JBCMNA010000024.1"/>
</dbReference>
<proteinExistence type="predicted"/>
<accession>A0A1S9TCY0</accession>
<gene>
    <name evidence="1" type="ORF">BW900_04565</name>
</gene>
<dbReference type="Proteomes" id="UP000190696">
    <property type="component" value="Unassembled WGS sequence"/>
</dbReference>
<protein>
    <submittedName>
        <fullName evidence="1">Uncharacterized protein</fullName>
    </submittedName>
</protein>